<keyword evidence="8" id="KW-0645">Protease</keyword>
<dbReference type="Pfam" id="PF10502">
    <property type="entry name" value="Peptidase_S26"/>
    <property type="match status" value="2"/>
</dbReference>
<evidence type="ECO:0000256" key="3">
    <source>
        <dbReference type="ARBA" id="ARBA00022801"/>
    </source>
</evidence>
<dbReference type="InterPro" id="IPR036286">
    <property type="entry name" value="LexA/Signal_pep-like_sf"/>
</dbReference>
<feature type="domain" description="Peptidase S26" evidence="9">
    <location>
        <begin position="12"/>
        <end position="96"/>
    </location>
</feature>
<dbReference type="CDD" id="cd06530">
    <property type="entry name" value="S26_SPase_I"/>
    <property type="match status" value="1"/>
</dbReference>
<keyword evidence="3 8" id="KW-0378">Hydrolase</keyword>
<dbReference type="GO" id="GO:0004252">
    <property type="term" value="F:serine-type endopeptidase activity"/>
    <property type="evidence" value="ECO:0007669"/>
    <property type="project" value="InterPro"/>
</dbReference>
<evidence type="ECO:0000313" key="11">
    <source>
        <dbReference type="Proteomes" id="UP000663699"/>
    </source>
</evidence>
<dbReference type="GO" id="GO:0006627">
    <property type="term" value="P:protein processing involved in protein targeting to mitochondrion"/>
    <property type="evidence" value="ECO:0007669"/>
    <property type="project" value="TreeGrafter"/>
</dbReference>
<reference evidence="10" key="1">
    <citation type="submission" date="2020-06" db="EMBL/GenBank/DDBJ databases">
        <title>Genomes of multiple members of Pneumocystis genus reveal paths to human pathogen Pneumocystis jirovecii.</title>
        <authorList>
            <person name="Cisse O.H."/>
            <person name="Ma L."/>
            <person name="Dekker J."/>
            <person name="Khil P."/>
            <person name="Jo J."/>
            <person name="Brenchley J."/>
            <person name="Blair R."/>
            <person name="Pahar B."/>
            <person name="Chabe M."/>
            <person name="Van Rompay K.A."/>
            <person name="Keesler R."/>
            <person name="Sukura A."/>
            <person name="Hirsch V."/>
            <person name="Kutty G."/>
            <person name="Liu Y."/>
            <person name="Peng L."/>
            <person name="Chen J."/>
            <person name="Song J."/>
            <person name="Weissenbacher-Lang C."/>
            <person name="Xu J."/>
            <person name="Upham N.S."/>
            <person name="Stajich J.E."/>
            <person name="Cuomo C.A."/>
            <person name="Cushion M.T."/>
            <person name="Kovacs J.A."/>
        </authorList>
    </citation>
    <scope>NUCLEOTIDE SEQUENCE</scope>
    <source>
        <strain evidence="10">2A</strain>
    </source>
</reference>
<evidence type="ECO:0000256" key="2">
    <source>
        <dbReference type="ARBA" id="ARBA00022792"/>
    </source>
</evidence>
<gene>
    <name evidence="10" type="ORF">MERGE_001033</name>
</gene>
<keyword evidence="4 8" id="KW-0496">Mitochondrion</keyword>
<evidence type="ECO:0000313" key="10">
    <source>
        <dbReference type="EMBL" id="QSL66650.1"/>
    </source>
</evidence>
<keyword evidence="5" id="KW-0472">Membrane</keyword>
<dbReference type="PANTHER" id="PTHR12383">
    <property type="entry name" value="PROTEASE FAMILY S26 MITOCHONDRIAL INNER MEMBRANE PROTEASE-RELATED"/>
    <property type="match status" value="1"/>
</dbReference>
<dbReference type="EC" id="3.4.21.-" evidence="8"/>
<evidence type="ECO:0000256" key="7">
    <source>
        <dbReference type="PIRSR" id="PIRSR600223-1"/>
    </source>
</evidence>
<dbReference type="Gene3D" id="2.10.109.10">
    <property type="entry name" value="Umud Fragment, subunit A"/>
    <property type="match status" value="1"/>
</dbReference>
<dbReference type="NCBIfam" id="TIGR02227">
    <property type="entry name" value="sigpep_I_bact"/>
    <property type="match status" value="1"/>
</dbReference>
<dbReference type="OrthoDB" id="308440at2759"/>
<comment type="similarity">
    <text evidence="6">Belongs to the peptidase S26 family. IMP1 subfamily.</text>
</comment>
<keyword evidence="2 8" id="KW-0999">Mitochondrion inner membrane</keyword>
<evidence type="ECO:0000256" key="5">
    <source>
        <dbReference type="ARBA" id="ARBA00023136"/>
    </source>
</evidence>
<dbReference type="InterPro" id="IPR019533">
    <property type="entry name" value="Peptidase_S26"/>
</dbReference>
<accession>A0A899FRY4</accession>
<name>A0A899FRY4_9ASCO</name>
<keyword evidence="11" id="KW-1185">Reference proteome</keyword>
<dbReference type="PANTHER" id="PTHR12383:SF16">
    <property type="entry name" value="MITOCHONDRIAL INNER MEMBRANE PROTEASE SUBUNIT 1"/>
    <property type="match status" value="1"/>
</dbReference>
<dbReference type="InterPro" id="IPR019758">
    <property type="entry name" value="Pept_S26A_signal_pept_1_CS"/>
</dbReference>
<dbReference type="AlphaFoldDB" id="A0A899FRY4"/>
<dbReference type="Proteomes" id="UP000663699">
    <property type="component" value="Chromosome 13"/>
</dbReference>
<evidence type="ECO:0000256" key="4">
    <source>
        <dbReference type="ARBA" id="ARBA00023128"/>
    </source>
</evidence>
<sequence>MEPIKSFRVMKNLKIFIQMLALVHFVNEKIFEIYPCSGPSMLPTLNVHGDFLGVDKWNGKNGRGCHVGNIIVAIKPGTTNVRIAKRIIGMPGDIVSKDPLVNSPEFIKVPEGHVWIMGDNLTHSLDSRSYGPVPMALIKGKVVCRVLPSFKWLNNGLSLSSKIAN</sequence>
<comment type="subcellular location">
    <subcellularLocation>
        <location evidence="1 8">Mitochondrion inner membrane</location>
    </subcellularLocation>
</comment>
<dbReference type="GO" id="GO:0042720">
    <property type="term" value="C:mitochondrial inner membrane peptidase complex"/>
    <property type="evidence" value="ECO:0007669"/>
    <property type="project" value="TreeGrafter"/>
</dbReference>
<organism evidence="10 11">
    <name type="scientific">Pneumocystis wakefieldiae</name>
    <dbReference type="NCBI Taxonomy" id="38082"/>
    <lineage>
        <taxon>Eukaryota</taxon>
        <taxon>Fungi</taxon>
        <taxon>Dikarya</taxon>
        <taxon>Ascomycota</taxon>
        <taxon>Taphrinomycotina</taxon>
        <taxon>Pneumocystomycetes</taxon>
        <taxon>Pneumocystaceae</taxon>
        <taxon>Pneumocystis</taxon>
    </lineage>
</organism>
<evidence type="ECO:0000259" key="9">
    <source>
        <dbReference type="Pfam" id="PF10502"/>
    </source>
</evidence>
<proteinExistence type="inferred from homology"/>
<feature type="domain" description="Peptidase S26" evidence="9">
    <location>
        <begin position="108"/>
        <end position="146"/>
    </location>
</feature>
<evidence type="ECO:0000256" key="8">
    <source>
        <dbReference type="RuleBase" id="RU362041"/>
    </source>
</evidence>
<dbReference type="InterPro" id="IPR000223">
    <property type="entry name" value="Pept_S26A_signal_pept_1"/>
</dbReference>
<dbReference type="EMBL" id="CP054544">
    <property type="protein sequence ID" value="QSL66650.1"/>
    <property type="molecule type" value="Genomic_DNA"/>
</dbReference>
<protein>
    <recommendedName>
        <fullName evidence="8">Mitochondrial inner membrane protease subunit</fullName>
        <ecNumber evidence="8">3.4.21.-</ecNumber>
    </recommendedName>
</protein>
<evidence type="ECO:0000256" key="1">
    <source>
        <dbReference type="ARBA" id="ARBA00004273"/>
    </source>
</evidence>
<dbReference type="InterPro" id="IPR052064">
    <property type="entry name" value="Mito_IMP1_subunit"/>
</dbReference>
<feature type="active site" evidence="7">
    <location>
        <position position="40"/>
    </location>
</feature>
<dbReference type="PROSITE" id="PS00761">
    <property type="entry name" value="SPASE_I_3"/>
    <property type="match status" value="1"/>
</dbReference>
<feature type="active site" evidence="7">
    <location>
        <position position="85"/>
    </location>
</feature>
<evidence type="ECO:0000256" key="6">
    <source>
        <dbReference type="ARBA" id="ARBA00038445"/>
    </source>
</evidence>
<dbReference type="SUPFAM" id="SSF51306">
    <property type="entry name" value="LexA/Signal peptidase"/>
    <property type="match status" value="1"/>
</dbReference>
<dbReference type="GO" id="GO:0006465">
    <property type="term" value="P:signal peptide processing"/>
    <property type="evidence" value="ECO:0007669"/>
    <property type="project" value="InterPro"/>
</dbReference>
<dbReference type="PRINTS" id="PR00727">
    <property type="entry name" value="LEADERPTASE"/>
</dbReference>